<dbReference type="InterPro" id="IPR056073">
    <property type="entry name" value="DUF7656"/>
</dbReference>
<evidence type="ECO:0000313" key="7">
    <source>
        <dbReference type="Proteomes" id="UP000078237"/>
    </source>
</evidence>
<dbReference type="InterPro" id="IPR056072">
    <property type="entry name" value="SNTX_MACPF/CDC-like_dom"/>
</dbReference>
<dbReference type="Pfam" id="PF24676">
    <property type="entry name" value="DUF7656"/>
    <property type="match status" value="1"/>
</dbReference>
<dbReference type="SUPFAM" id="SSF52540">
    <property type="entry name" value="P-loop containing nucleoside triphosphate hydrolases"/>
    <property type="match status" value="1"/>
</dbReference>
<evidence type="ECO:0000259" key="4">
    <source>
        <dbReference type="Pfam" id="PF24676"/>
    </source>
</evidence>
<dbReference type="STRING" id="100816.A0A175W469"/>
<dbReference type="Pfam" id="PF01926">
    <property type="entry name" value="MMR_HSR1"/>
    <property type="match status" value="1"/>
</dbReference>
<comment type="caution">
    <text evidence="6">The sequence shown here is derived from an EMBL/GenBank/DDBJ whole genome shotgun (WGS) entry which is preliminary data.</text>
</comment>
<feature type="domain" description="G" evidence="2">
    <location>
        <begin position="527"/>
        <end position="656"/>
    </location>
</feature>
<evidence type="ECO:0000259" key="5">
    <source>
        <dbReference type="Pfam" id="PF26633"/>
    </source>
</evidence>
<feature type="domain" description="DUF7656" evidence="4">
    <location>
        <begin position="392"/>
        <end position="489"/>
    </location>
</feature>
<dbReference type="AlphaFoldDB" id="A0A175W469"/>
<dbReference type="GO" id="GO:0005525">
    <property type="term" value="F:GTP binding"/>
    <property type="evidence" value="ECO:0007669"/>
    <property type="project" value="InterPro"/>
</dbReference>
<proteinExistence type="predicted"/>
<feature type="domain" description="SNTX MACPF/CDC-like" evidence="3">
    <location>
        <begin position="5"/>
        <end position="266"/>
    </location>
</feature>
<dbReference type="PROSITE" id="PS00675">
    <property type="entry name" value="SIGMA54_INTERACT_1"/>
    <property type="match status" value="1"/>
</dbReference>
<protein>
    <submittedName>
        <fullName evidence="6">Stonustoxin subunit alpha</fullName>
    </submittedName>
</protein>
<dbReference type="CDD" id="cd00882">
    <property type="entry name" value="Ras_like_GTPase"/>
    <property type="match status" value="1"/>
</dbReference>
<dbReference type="Pfam" id="PF26633">
    <property type="entry name" value="DUF8206"/>
    <property type="match status" value="1"/>
</dbReference>
<feature type="domain" description="DUF8206" evidence="5">
    <location>
        <begin position="843"/>
        <end position="922"/>
    </location>
</feature>
<gene>
    <name evidence="6" type="ORF">MMYC01_205577</name>
</gene>
<dbReference type="Proteomes" id="UP000078237">
    <property type="component" value="Unassembled WGS sequence"/>
</dbReference>
<dbReference type="PANTHER" id="PTHR32046">
    <property type="entry name" value="G DOMAIN-CONTAINING PROTEIN"/>
    <property type="match status" value="1"/>
</dbReference>
<accession>A0A175W469</accession>
<dbReference type="VEuPathDB" id="FungiDB:MMYC01_205577"/>
<evidence type="ECO:0000313" key="6">
    <source>
        <dbReference type="EMBL" id="KXX78463.1"/>
    </source>
</evidence>
<evidence type="ECO:0000256" key="1">
    <source>
        <dbReference type="SAM" id="Coils"/>
    </source>
</evidence>
<evidence type="ECO:0000259" key="3">
    <source>
        <dbReference type="Pfam" id="PF24674"/>
    </source>
</evidence>
<dbReference type="Gene3D" id="3.40.50.300">
    <property type="entry name" value="P-loop containing nucleotide triphosphate hydrolases"/>
    <property type="match status" value="1"/>
</dbReference>
<evidence type="ECO:0000259" key="2">
    <source>
        <dbReference type="Pfam" id="PF01926"/>
    </source>
</evidence>
<feature type="coiled-coil region" evidence="1">
    <location>
        <begin position="948"/>
        <end position="975"/>
    </location>
</feature>
<dbReference type="Pfam" id="PF24674">
    <property type="entry name" value="MACPF_SNTX"/>
    <property type="match status" value="1"/>
</dbReference>
<reference evidence="6 7" key="1">
    <citation type="journal article" date="2016" name="Genome Announc.">
        <title>Genome Sequence of Madurella mycetomatis mm55, Isolated from a Human Mycetoma Case in Sudan.</title>
        <authorList>
            <person name="Smit S."/>
            <person name="Derks M.F."/>
            <person name="Bervoets S."/>
            <person name="Fahal A."/>
            <person name="van Leeuwen W."/>
            <person name="van Belkum A."/>
            <person name="van de Sande W.W."/>
        </authorList>
    </citation>
    <scope>NUCLEOTIDE SEQUENCE [LARGE SCALE GENOMIC DNA]</scope>
    <source>
        <strain evidence="7">mm55</strain>
    </source>
</reference>
<dbReference type="InterPro" id="IPR025662">
    <property type="entry name" value="Sigma_54_int_dom_ATP-bd_1"/>
</dbReference>
<dbReference type="InterPro" id="IPR027417">
    <property type="entry name" value="P-loop_NTPase"/>
</dbReference>
<keyword evidence="7" id="KW-1185">Reference proteome</keyword>
<sequence>MSMTIKRPSLGQIAGLGDFYDAVTDSFSSISLLKAAAPPMAVRRTDNPGTEMNFTKEDTFEERFRGLRVGAELGASILSNLMSVDGIGRFLTETRSSARTRQLSCLYRVTTVHEKLNLSAFMMAPDLQELLDLGALRGRVGTHVVAEIEWGAFSVVTARYEVENSNNQTDVQAKLDAGLGELSKIVGVGANAGAELGVKRGKGLTKTAFNIKVYGDFVSDMDMPADFKSAQNYIRSMPSAISTSNGGKGKPLVYTLIPVEILHMLYDITVESHVALKRLGHDVLEQFVQLFDDWTVVRQKLNDYRHDAMKHQFCLPAGHLAEVSDHLHQARAGEARLKEAYAKILTDVRRGKSEPNCLWSLLKESQSESSSPERLMSIVQKHQERIKFADAMVNKGARFVGHDIKALNNLIMEQGRNDTYVLYFNDAVQVAQPTRWDDNRRLIVELLESKSGDLVIICDCDLGNNPISMPYVEQYRAGKLIVKDVSEVRRFLDGYCVIRYERAALNHPENGLPAQRRMPLTMQEINVLILGETGVGKSTFINAFVNYLTYDSLKEAIKAGKPQYVVPYSFSLPYPDGNGGFHPLDIQVGSSPDEKHGKTAVHRIPLNDTTVLRLIDTPGIGDTRGIQQDALNKEDILATLRHIDKLHGILILLKPTNSRLDVMFRFCITELLTHLHQDAASNFCFGFTNTRGSFYTPGDTYVPLKALLGKYNNSKISLSTHTTYCFDSESFRFLAALSETKTQMPGLDDFERSWERSVKESKRLLAHWAILRGHRVKSTLSLNTARDLILAIREPLSRLEQLMTETIKENERDAEALQRAEITWKELESRLFINTIVLKHHILDKPRTVCTNAGCRTRKVDDKGLSFYEYNIICHDMCRMPPGIEHLGEPSRWLLACGVFSHGLRTTCSTCNHSWKLHIHVKDEYRTKVQRSIDPGVRRLMDENGSKAQIQARHLEALEKQIKSCELERFKLMDASTAFGRYLKRNSIAPYNDEALAYMDAELMALSNLSGDTSTMSSRSDSISSLANAREEYAKGVETIQKYIKSPDATIPTDEEVYEILERLYDLERCGPTLRNIVLKKLQSGDSYVERAFHGHLDNGRTLSSGWDILDQEEAYDAEFRI</sequence>
<dbReference type="InterPro" id="IPR006073">
    <property type="entry name" value="GTP-bd"/>
</dbReference>
<dbReference type="PANTHER" id="PTHR32046:SF11">
    <property type="entry name" value="IMMUNE-ASSOCIATED NUCLEOTIDE-BINDING PROTEIN 10-LIKE"/>
    <property type="match status" value="1"/>
</dbReference>
<name>A0A175W469_9PEZI</name>
<dbReference type="EMBL" id="LCTW02000119">
    <property type="protein sequence ID" value="KXX78463.1"/>
    <property type="molecule type" value="Genomic_DNA"/>
</dbReference>
<organism evidence="6 7">
    <name type="scientific">Madurella mycetomatis</name>
    <dbReference type="NCBI Taxonomy" id="100816"/>
    <lineage>
        <taxon>Eukaryota</taxon>
        <taxon>Fungi</taxon>
        <taxon>Dikarya</taxon>
        <taxon>Ascomycota</taxon>
        <taxon>Pezizomycotina</taxon>
        <taxon>Sordariomycetes</taxon>
        <taxon>Sordariomycetidae</taxon>
        <taxon>Sordariales</taxon>
        <taxon>Sordariales incertae sedis</taxon>
        <taxon>Madurella</taxon>
    </lineage>
</organism>
<dbReference type="InterPro" id="IPR058519">
    <property type="entry name" value="DUF8206"/>
</dbReference>
<keyword evidence="1" id="KW-0175">Coiled coil</keyword>
<dbReference type="OrthoDB" id="8954335at2759"/>